<dbReference type="AlphaFoldDB" id="A0A4S8MFC4"/>
<sequence>MGGKERTFVACLSWFDFLYCRLFSYPLSRRSFCVYIYWGFLVLGVDFLRLRSSRFSPFLFGLISVALSSSPPVFPSPPLDFPSLSPSFSHSSSHSKPVPARSNDIKTLTLPP</sequence>
<evidence type="ECO:0000313" key="4">
    <source>
        <dbReference type="Proteomes" id="UP000297245"/>
    </source>
</evidence>
<organism evidence="3 4">
    <name type="scientific">Dendrothele bispora (strain CBS 962.96)</name>
    <dbReference type="NCBI Taxonomy" id="1314807"/>
    <lineage>
        <taxon>Eukaryota</taxon>
        <taxon>Fungi</taxon>
        <taxon>Dikarya</taxon>
        <taxon>Basidiomycota</taxon>
        <taxon>Agaricomycotina</taxon>
        <taxon>Agaricomycetes</taxon>
        <taxon>Agaricomycetidae</taxon>
        <taxon>Agaricales</taxon>
        <taxon>Agaricales incertae sedis</taxon>
        <taxon>Dendrothele</taxon>
    </lineage>
</organism>
<gene>
    <name evidence="3" type="ORF">K435DRAFT_434451</name>
</gene>
<reference evidence="3 4" key="1">
    <citation type="journal article" date="2019" name="Nat. Ecol. Evol.">
        <title>Megaphylogeny resolves global patterns of mushroom evolution.</title>
        <authorList>
            <person name="Varga T."/>
            <person name="Krizsan K."/>
            <person name="Foldi C."/>
            <person name="Dima B."/>
            <person name="Sanchez-Garcia M."/>
            <person name="Sanchez-Ramirez S."/>
            <person name="Szollosi G.J."/>
            <person name="Szarkandi J.G."/>
            <person name="Papp V."/>
            <person name="Albert L."/>
            <person name="Andreopoulos W."/>
            <person name="Angelini C."/>
            <person name="Antonin V."/>
            <person name="Barry K.W."/>
            <person name="Bougher N.L."/>
            <person name="Buchanan P."/>
            <person name="Buyck B."/>
            <person name="Bense V."/>
            <person name="Catcheside P."/>
            <person name="Chovatia M."/>
            <person name="Cooper J."/>
            <person name="Damon W."/>
            <person name="Desjardin D."/>
            <person name="Finy P."/>
            <person name="Geml J."/>
            <person name="Haridas S."/>
            <person name="Hughes K."/>
            <person name="Justo A."/>
            <person name="Karasinski D."/>
            <person name="Kautmanova I."/>
            <person name="Kiss B."/>
            <person name="Kocsube S."/>
            <person name="Kotiranta H."/>
            <person name="LaButti K.M."/>
            <person name="Lechner B.E."/>
            <person name="Liimatainen K."/>
            <person name="Lipzen A."/>
            <person name="Lukacs Z."/>
            <person name="Mihaltcheva S."/>
            <person name="Morgado L.N."/>
            <person name="Niskanen T."/>
            <person name="Noordeloos M.E."/>
            <person name="Ohm R.A."/>
            <person name="Ortiz-Santana B."/>
            <person name="Ovrebo C."/>
            <person name="Racz N."/>
            <person name="Riley R."/>
            <person name="Savchenko A."/>
            <person name="Shiryaev A."/>
            <person name="Soop K."/>
            <person name="Spirin V."/>
            <person name="Szebenyi C."/>
            <person name="Tomsovsky M."/>
            <person name="Tulloss R.E."/>
            <person name="Uehling J."/>
            <person name="Grigoriev I.V."/>
            <person name="Vagvolgyi C."/>
            <person name="Papp T."/>
            <person name="Martin F.M."/>
            <person name="Miettinen O."/>
            <person name="Hibbett D.S."/>
            <person name="Nagy L.G."/>
        </authorList>
    </citation>
    <scope>NUCLEOTIDE SEQUENCE [LARGE SCALE GENOMIC DNA]</scope>
    <source>
        <strain evidence="3 4">CBS 962.96</strain>
    </source>
</reference>
<accession>A0A4S8MFC4</accession>
<name>A0A4S8MFC4_DENBC</name>
<evidence type="ECO:0000313" key="3">
    <source>
        <dbReference type="EMBL" id="THV00794.1"/>
    </source>
</evidence>
<keyword evidence="2" id="KW-0472">Membrane</keyword>
<proteinExistence type="predicted"/>
<keyword evidence="2" id="KW-1133">Transmembrane helix</keyword>
<feature type="compositionally biased region" description="Low complexity" evidence="1">
    <location>
        <begin position="85"/>
        <end position="99"/>
    </location>
</feature>
<dbReference type="Proteomes" id="UP000297245">
    <property type="component" value="Unassembled WGS sequence"/>
</dbReference>
<feature type="region of interest" description="Disordered" evidence="1">
    <location>
        <begin position="85"/>
        <end position="112"/>
    </location>
</feature>
<dbReference type="EMBL" id="ML179099">
    <property type="protein sequence ID" value="THV00794.1"/>
    <property type="molecule type" value="Genomic_DNA"/>
</dbReference>
<keyword evidence="2" id="KW-0812">Transmembrane</keyword>
<protein>
    <recommendedName>
        <fullName evidence="5">Transmembrane protein</fullName>
    </recommendedName>
</protein>
<feature type="transmembrane region" description="Helical" evidence="2">
    <location>
        <begin position="32"/>
        <end position="48"/>
    </location>
</feature>
<evidence type="ECO:0000256" key="2">
    <source>
        <dbReference type="SAM" id="Phobius"/>
    </source>
</evidence>
<keyword evidence="4" id="KW-1185">Reference proteome</keyword>
<evidence type="ECO:0008006" key="5">
    <source>
        <dbReference type="Google" id="ProtNLM"/>
    </source>
</evidence>
<evidence type="ECO:0000256" key="1">
    <source>
        <dbReference type="SAM" id="MobiDB-lite"/>
    </source>
</evidence>